<evidence type="ECO:0000313" key="2">
    <source>
        <dbReference type="EMBL" id="GAB56053.1"/>
    </source>
</evidence>
<sequence length="285" mass="31123">MIKPLILGATSALFLLTAAAVKADDHKKDEVHSNMMSAKAAIEKAVSGNEFRTPRDMERDQYRNPVATLDFFGIQPNMTVAELGPSSGWYTRILAPLTAQDGKYIALNGSPAPGERYDGSMQWRETFIDHDSDMFGDNATARFIGQTVPFASPNSVDTVLIFRGMHGQIGRGDVNGLLAEVLTSLKPGGVLGIVQHRGPEDLEHDPVTSMRGYVKQSYIVDLVKNAGFELAAASEINANAKDPADWENGVWALQASRPIAEKDEKFREIGESDRMTLKFVKPAAE</sequence>
<proteinExistence type="predicted"/>
<protein>
    <recommendedName>
        <fullName evidence="4">Methyltransferase</fullName>
    </recommendedName>
</protein>
<evidence type="ECO:0008006" key="4">
    <source>
        <dbReference type="Google" id="ProtNLM"/>
    </source>
</evidence>
<dbReference type="Proteomes" id="UP000053586">
    <property type="component" value="Unassembled WGS sequence"/>
</dbReference>
<evidence type="ECO:0000256" key="1">
    <source>
        <dbReference type="SAM" id="SignalP"/>
    </source>
</evidence>
<dbReference type="AlphaFoldDB" id="H5TCM6"/>
<feature type="chain" id="PRO_5003598176" description="Methyltransferase" evidence="1">
    <location>
        <begin position="24"/>
        <end position="285"/>
    </location>
</feature>
<dbReference type="eggNOG" id="COG4798">
    <property type="taxonomic scope" value="Bacteria"/>
</dbReference>
<dbReference type="Gene3D" id="3.40.50.150">
    <property type="entry name" value="Vaccinia Virus protein VP39"/>
    <property type="match status" value="1"/>
</dbReference>
<dbReference type="InterPro" id="IPR029063">
    <property type="entry name" value="SAM-dependent_MTases_sf"/>
</dbReference>
<name>H5TCM6_9ALTE</name>
<gene>
    <name evidence="2" type="ORF">GPUN_1938</name>
</gene>
<dbReference type="PIRSF" id="PIRSF031679">
    <property type="entry name" value="Mtase_Alr7345_prd"/>
    <property type="match status" value="1"/>
</dbReference>
<reference evidence="2 3" key="2">
    <citation type="journal article" date="2017" name="Antonie Van Leeuwenhoek">
        <title>Rhizobium rhizosphaerae sp. nov., a novel species isolated from rice rhizosphere.</title>
        <authorList>
            <person name="Zhao J.J."/>
            <person name="Zhang J."/>
            <person name="Zhang R.J."/>
            <person name="Zhang C.W."/>
            <person name="Yin H.Q."/>
            <person name="Zhang X.X."/>
        </authorList>
    </citation>
    <scope>NUCLEOTIDE SEQUENCE [LARGE SCALE GENOMIC DNA]</scope>
    <source>
        <strain evidence="2 3">ACAM 611</strain>
    </source>
</reference>
<accession>H5TCM6</accession>
<organism evidence="2 3">
    <name type="scientific">Glaciecola punicea ACAM 611</name>
    <dbReference type="NCBI Taxonomy" id="1121923"/>
    <lineage>
        <taxon>Bacteria</taxon>
        <taxon>Pseudomonadati</taxon>
        <taxon>Pseudomonadota</taxon>
        <taxon>Gammaproteobacteria</taxon>
        <taxon>Alteromonadales</taxon>
        <taxon>Alteromonadaceae</taxon>
        <taxon>Glaciecola</taxon>
    </lineage>
</organism>
<keyword evidence="3" id="KW-1185">Reference proteome</keyword>
<reference evidence="2 3" key="1">
    <citation type="journal article" date="2012" name="J. Bacteriol.">
        <title>Genome sequence of proteorhodopsin-containing sea ice bacterium Glaciecola punicea ACAM 611T.</title>
        <authorList>
            <person name="Qin Q.-L."/>
            <person name="Xie B.-B."/>
            <person name="Shu Y.-L."/>
            <person name="Rong J.-C."/>
            <person name="Zhao D.-L."/>
            <person name="Zhang X.-Y."/>
            <person name="Chen X.-L."/>
            <person name="Zhou B.-C."/>
            <person name="Zhanga Y.-Z."/>
        </authorList>
    </citation>
    <scope>NUCLEOTIDE SEQUENCE [LARGE SCALE GENOMIC DNA]</scope>
    <source>
        <strain evidence="2 3">ACAM 611</strain>
    </source>
</reference>
<dbReference type="STRING" id="56804.BAE46_07175"/>
<comment type="caution">
    <text evidence="2">The sequence shown here is derived from an EMBL/GenBank/DDBJ whole genome shotgun (WGS) entry which is preliminary data.</text>
</comment>
<evidence type="ECO:0000313" key="3">
    <source>
        <dbReference type="Proteomes" id="UP000053586"/>
    </source>
</evidence>
<dbReference type="EMBL" id="BAET01000020">
    <property type="protein sequence ID" value="GAB56053.1"/>
    <property type="molecule type" value="Genomic_DNA"/>
</dbReference>
<dbReference type="SUPFAM" id="SSF53335">
    <property type="entry name" value="S-adenosyl-L-methionine-dependent methyltransferases"/>
    <property type="match status" value="1"/>
</dbReference>
<dbReference type="OrthoDB" id="9801692at2"/>
<dbReference type="InterPro" id="IPR016980">
    <property type="entry name" value="S-AdoMet-dep_MeTrfase_Alr7345"/>
</dbReference>
<feature type="signal peptide" evidence="1">
    <location>
        <begin position="1"/>
        <end position="23"/>
    </location>
</feature>
<keyword evidence="1" id="KW-0732">Signal</keyword>
<dbReference type="RefSeq" id="WP_006005789.1">
    <property type="nucleotide sequence ID" value="NZ_BAET01000020.1"/>
</dbReference>